<evidence type="ECO:0000313" key="3">
    <source>
        <dbReference type="Proteomes" id="UP000008068"/>
    </source>
</evidence>
<feature type="domain" description="Sdz-33 F-box" evidence="1">
    <location>
        <begin position="242"/>
        <end position="296"/>
    </location>
</feature>
<dbReference type="InterPro" id="IPR012885">
    <property type="entry name" value="F-box_Sdz-33"/>
</dbReference>
<evidence type="ECO:0000313" key="2">
    <source>
        <dbReference type="EMBL" id="EGT33528.1"/>
    </source>
</evidence>
<name>G0MKQ8_CAEBE</name>
<dbReference type="eggNOG" id="ENOG502TGI5">
    <property type="taxonomic scope" value="Eukaryota"/>
</dbReference>
<organism evidence="3">
    <name type="scientific">Caenorhabditis brenneri</name>
    <name type="common">Nematode worm</name>
    <dbReference type="NCBI Taxonomy" id="135651"/>
    <lineage>
        <taxon>Eukaryota</taxon>
        <taxon>Metazoa</taxon>
        <taxon>Ecdysozoa</taxon>
        <taxon>Nematoda</taxon>
        <taxon>Chromadorea</taxon>
        <taxon>Rhabditida</taxon>
        <taxon>Rhabditina</taxon>
        <taxon>Rhabditomorpha</taxon>
        <taxon>Rhabditoidea</taxon>
        <taxon>Rhabditidae</taxon>
        <taxon>Peloderinae</taxon>
        <taxon>Caenorhabditis</taxon>
    </lineage>
</organism>
<dbReference type="PANTHER" id="PTHR21503:SF15">
    <property type="entry name" value="F-BOX DOMAIN-CONTAINING PROTEIN"/>
    <property type="match status" value="1"/>
</dbReference>
<dbReference type="Pfam" id="PF07735">
    <property type="entry name" value="FBA_2"/>
    <property type="match status" value="1"/>
</dbReference>
<gene>
    <name evidence="2" type="ORF">CAEBREN_03476</name>
</gene>
<dbReference type="EMBL" id="GL379798">
    <property type="protein sequence ID" value="EGT33528.1"/>
    <property type="molecule type" value="Genomic_DNA"/>
</dbReference>
<dbReference type="OrthoDB" id="5783978at2759"/>
<reference evidence="3" key="1">
    <citation type="submission" date="2011-07" db="EMBL/GenBank/DDBJ databases">
        <authorList>
            <consortium name="Caenorhabditis brenneri Sequencing and Analysis Consortium"/>
            <person name="Wilson R.K."/>
        </authorList>
    </citation>
    <scope>NUCLEOTIDE SEQUENCE [LARGE SCALE GENOMIC DNA]</scope>
    <source>
        <strain evidence="3">PB2801</strain>
    </source>
</reference>
<proteinExistence type="predicted"/>
<dbReference type="OMA" id="AIHQSVD"/>
<sequence>MVKSKKGQRYCRRDDKTEFPLHNLDSFSLNEIFKNLPLTDVFELSFTTEEVRRAVREASVPIHIMHVSFDSKEPSICLKSPKHQFTWTFGVPEQLELVDRGEYKIGKFQYDCKSNEDGYFTQHYDAEHGMVSVLKYLVSVFDCSEAIIKELSIDVGVIEDSRSIFQHFINFKSIERMAIHQSVDKEGNRLNLIQHIDWIMSNLKTDEFYMGVELLEHRMIRTPEGDFDIRPVPMRLEKALKINHVALMHSEWVTKDDLLNLNVQTAIFEGSKLTSQDLNAFLHQWIRTTSDKLWWLKVKTNDNFNFEEVINGLDVQEDTYKEQNIKCSCPYLRTGGLECEPFEFPETSKQITNANGTTATVSVHEDTFFFHVKNDGPITPKPPVVREPTEEQRMIMDRIEQLNVETARLHAQRVEFQMVRRNRDREDRDDHDRMMLENRLEHIQFAAAALREELRNLEPR</sequence>
<dbReference type="HOGENOM" id="CLU_041831_0_0_1"/>
<dbReference type="STRING" id="135651.G0MKQ8"/>
<evidence type="ECO:0000259" key="1">
    <source>
        <dbReference type="Pfam" id="PF07735"/>
    </source>
</evidence>
<dbReference type="InParanoid" id="G0MKQ8"/>
<protein>
    <recommendedName>
        <fullName evidence="1">Sdz-33 F-box domain-containing protein</fullName>
    </recommendedName>
</protein>
<accession>G0MKQ8</accession>
<dbReference type="AlphaFoldDB" id="G0MKQ8"/>
<dbReference type="PANTHER" id="PTHR21503">
    <property type="entry name" value="F-BOX-CONTAINING HYPOTHETICAL PROTEIN C.ELEGANS"/>
    <property type="match status" value="1"/>
</dbReference>
<keyword evidence="3" id="KW-1185">Reference proteome</keyword>
<dbReference type="Proteomes" id="UP000008068">
    <property type="component" value="Unassembled WGS sequence"/>
</dbReference>